<feature type="domain" description="Helicase C-terminal" evidence="10">
    <location>
        <begin position="322"/>
        <end position="511"/>
    </location>
</feature>
<dbReference type="AlphaFoldDB" id="A0A2T7NLX8"/>
<evidence type="ECO:0000256" key="7">
    <source>
        <dbReference type="RuleBase" id="RU365068"/>
    </source>
</evidence>
<keyword evidence="13" id="KW-1185">Reference proteome</keyword>
<dbReference type="Pfam" id="PF13959">
    <property type="entry name" value="CTE_SPB4"/>
    <property type="match status" value="1"/>
</dbReference>
<organism evidence="12 13">
    <name type="scientific">Pomacea canaliculata</name>
    <name type="common">Golden apple snail</name>
    <dbReference type="NCBI Taxonomy" id="400727"/>
    <lineage>
        <taxon>Eukaryota</taxon>
        <taxon>Metazoa</taxon>
        <taxon>Spiralia</taxon>
        <taxon>Lophotrochozoa</taxon>
        <taxon>Mollusca</taxon>
        <taxon>Gastropoda</taxon>
        <taxon>Caenogastropoda</taxon>
        <taxon>Architaenioglossa</taxon>
        <taxon>Ampullarioidea</taxon>
        <taxon>Ampullariidae</taxon>
        <taxon>Pomacea</taxon>
    </lineage>
</organism>
<dbReference type="GO" id="GO:0003723">
    <property type="term" value="F:RNA binding"/>
    <property type="evidence" value="ECO:0007669"/>
    <property type="project" value="UniProtKB-UniRule"/>
</dbReference>
<dbReference type="SMART" id="SM00490">
    <property type="entry name" value="HELICc"/>
    <property type="match status" value="1"/>
</dbReference>
<evidence type="ECO:0000256" key="1">
    <source>
        <dbReference type="ARBA" id="ARBA00022741"/>
    </source>
</evidence>
<evidence type="ECO:0000256" key="2">
    <source>
        <dbReference type="ARBA" id="ARBA00022801"/>
    </source>
</evidence>
<keyword evidence="2 7" id="KW-0378">Hydrolase</keyword>
<evidence type="ECO:0000256" key="8">
    <source>
        <dbReference type="SAM" id="MobiDB-lite"/>
    </source>
</evidence>
<accession>A0A2T7NLX8</accession>
<dbReference type="GO" id="GO:0003724">
    <property type="term" value="F:RNA helicase activity"/>
    <property type="evidence" value="ECO:0007669"/>
    <property type="project" value="UniProtKB-EC"/>
</dbReference>
<dbReference type="EC" id="3.6.4.13" evidence="7"/>
<keyword evidence="5 7" id="KW-0694">RNA-binding</keyword>
<comment type="function">
    <text evidence="7">RNA helicase.</text>
</comment>
<proteinExistence type="inferred from homology"/>
<feature type="domain" description="Helicase ATP-binding" evidence="9">
    <location>
        <begin position="143"/>
        <end position="285"/>
    </location>
</feature>
<dbReference type="Pfam" id="PF00270">
    <property type="entry name" value="DEAD"/>
    <property type="match status" value="1"/>
</dbReference>
<dbReference type="PANTHER" id="PTHR24031">
    <property type="entry name" value="RNA HELICASE"/>
    <property type="match status" value="1"/>
</dbReference>
<feature type="region of interest" description="Disordered" evidence="8">
    <location>
        <begin position="649"/>
        <end position="669"/>
    </location>
</feature>
<comment type="domain">
    <text evidence="7">The Q motif is unique to and characteristic of the DEAD box family of RNA helicases and controls ATP binding and hydrolysis.</text>
</comment>
<dbReference type="Pfam" id="PF00271">
    <property type="entry name" value="Helicase_C"/>
    <property type="match status" value="1"/>
</dbReference>
<feature type="short sequence motif" description="Q motif" evidence="6">
    <location>
        <begin position="111"/>
        <end position="140"/>
    </location>
</feature>
<evidence type="ECO:0000256" key="5">
    <source>
        <dbReference type="ARBA" id="ARBA00022884"/>
    </source>
</evidence>
<dbReference type="InterPro" id="IPR027417">
    <property type="entry name" value="P-loop_NTPase"/>
</dbReference>
<evidence type="ECO:0000256" key="3">
    <source>
        <dbReference type="ARBA" id="ARBA00022806"/>
    </source>
</evidence>
<feature type="domain" description="DEAD-box RNA helicase Q" evidence="11">
    <location>
        <begin position="111"/>
        <end position="140"/>
    </location>
</feature>
<feature type="compositionally biased region" description="Basic and acidic residues" evidence="8">
    <location>
        <begin position="46"/>
        <end position="61"/>
    </location>
</feature>
<comment type="catalytic activity">
    <reaction evidence="7">
        <text>ATP + H2O = ADP + phosphate + H(+)</text>
        <dbReference type="Rhea" id="RHEA:13065"/>
        <dbReference type="ChEBI" id="CHEBI:15377"/>
        <dbReference type="ChEBI" id="CHEBI:15378"/>
        <dbReference type="ChEBI" id="CHEBI:30616"/>
        <dbReference type="ChEBI" id="CHEBI:43474"/>
        <dbReference type="ChEBI" id="CHEBI:456216"/>
        <dbReference type="EC" id="3.6.4.13"/>
    </reaction>
</comment>
<dbReference type="InterPro" id="IPR001650">
    <property type="entry name" value="Helicase_C-like"/>
</dbReference>
<dbReference type="GO" id="GO:0016787">
    <property type="term" value="F:hydrolase activity"/>
    <property type="evidence" value="ECO:0007669"/>
    <property type="project" value="UniProtKB-KW"/>
</dbReference>
<evidence type="ECO:0000259" key="9">
    <source>
        <dbReference type="PROSITE" id="PS51192"/>
    </source>
</evidence>
<dbReference type="STRING" id="400727.A0A2T7NLX8"/>
<dbReference type="PROSITE" id="PS51194">
    <property type="entry name" value="HELICASE_CTER"/>
    <property type="match status" value="1"/>
</dbReference>
<dbReference type="InterPro" id="IPR025313">
    <property type="entry name" value="SPB4-like_CTE"/>
</dbReference>
<protein>
    <recommendedName>
        <fullName evidence="7">ATP-dependent RNA helicase</fullName>
        <ecNumber evidence="7">3.6.4.13</ecNumber>
    </recommendedName>
</protein>
<dbReference type="PROSITE" id="PS51195">
    <property type="entry name" value="Q_MOTIF"/>
    <property type="match status" value="1"/>
</dbReference>
<dbReference type="CDD" id="cd18787">
    <property type="entry name" value="SF2_C_DEAD"/>
    <property type="match status" value="1"/>
</dbReference>
<sequence>MDEDINISVNLTGIDSFPATKLKSKQKVFGNRAQRIKQRRSLKLNKLRESESNIPKQEFKNSKGFGKRTAVNEEQKQSEESPAKKQKLNGKINEKHAYSAEGIKEEVFASTKFQDTSLHPHLISTLEQRLGLTVMTRVQQLTIPVILKNNDVLVKSQTGSGKTLAYAMPIINCLMNRAIKVGRDDGPYVLVVVPTRELAVQTLETFSTVLQSAVWIVAGCLMGGEKRKTEKARLLDMGYEKDVAEIVTALNTKGNEHRQTILLSATLTTGVERLAGMALRNHEMIDASSMEHEGSKSKNVQDTVSIWPQSSADNQAFALPEKLKQYFVIVPCKLRLVTLAAFILWRCKMQSKKSKMVVFLSTQDSVEFHHRLFSQVLISGAKKSSHLTEDEDNVLPGTKDESETATLFKLHGEMSQKERTKVFQDFSAAQQGVLLCTDVASRGLHLPKVDWIVQYTTPGATVDYIHRVGRTARAGKQGNALLFLMPAEAEYIKELNNHKISLSEVPIKDVLLTLLTAVYELPLPPVLTKRQDPRTYEEAATYLQDRFEECVLRDPNMQTLAAKGYQSFVRAYATYTTSLKKMFAIKDLHLGHVAKSFALRQTPSHLSNLANRPLSKAFNPGFRFRAKADLAREGRHDSRKLPFSATVSEFGSGLGPNSSFVKKKATKKK</sequence>
<feature type="compositionally biased region" description="Polar residues" evidence="8">
    <location>
        <begin position="649"/>
        <end position="660"/>
    </location>
</feature>
<gene>
    <name evidence="12" type="ORF">C0Q70_17982</name>
</gene>
<dbReference type="Gene3D" id="3.40.50.300">
    <property type="entry name" value="P-loop containing nucleotide triphosphate hydrolases"/>
    <property type="match status" value="3"/>
</dbReference>
<name>A0A2T7NLX8_POMCA</name>
<dbReference type="InterPro" id="IPR011545">
    <property type="entry name" value="DEAD/DEAH_box_helicase_dom"/>
</dbReference>
<comment type="similarity">
    <text evidence="7">Belongs to the DEAD box helicase family.</text>
</comment>
<dbReference type="InterPro" id="IPR014014">
    <property type="entry name" value="RNA_helicase_DEAD_Q_motif"/>
</dbReference>
<dbReference type="SMART" id="SM00487">
    <property type="entry name" value="DEXDc"/>
    <property type="match status" value="1"/>
</dbReference>
<evidence type="ECO:0000256" key="6">
    <source>
        <dbReference type="PROSITE-ProRule" id="PRU00552"/>
    </source>
</evidence>
<dbReference type="SUPFAM" id="SSF52540">
    <property type="entry name" value="P-loop containing nucleoside triphosphate hydrolases"/>
    <property type="match status" value="2"/>
</dbReference>
<evidence type="ECO:0000256" key="4">
    <source>
        <dbReference type="ARBA" id="ARBA00022840"/>
    </source>
</evidence>
<evidence type="ECO:0000259" key="11">
    <source>
        <dbReference type="PROSITE" id="PS51195"/>
    </source>
</evidence>
<dbReference type="InterPro" id="IPR014001">
    <property type="entry name" value="Helicase_ATP-bd"/>
</dbReference>
<feature type="compositionally biased region" description="Basic and acidic residues" evidence="8">
    <location>
        <begin position="70"/>
        <end position="83"/>
    </location>
</feature>
<keyword evidence="4 7" id="KW-0067">ATP-binding</keyword>
<evidence type="ECO:0000259" key="10">
    <source>
        <dbReference type="PROSITE" id="PS51194"/>
    </source>
</evidence>
<dbReference type="EMBL" id="PZQS01000011">
    <property type="protein sequence ID" value="PVD22177.1"/>
    <property type="molecule type" value="Genomic_DNA"/>
</dbReference>
<dbReference type="OrthoDB" id="422663at2759"/>
<feature type="compositionally biased region" description="Basic residues" evidence="8">
    <location>
        <begin position="34"/>
        <end position="45"/>
    </location>
</feature>
<dbReference type="Proteomes" id="UP000245119">
    <property type="component" value="Linkage Group LG11"/>
</dbReference>
<comment type="caution">
    <text evidence="12">The sequence shown here is derived from an EMBL/GenBank/DDBJ whole genome shotgun (WGS) entry which is preliminary data.</text>
</comment>
<feature type="region of interest" description="Disordered" evidence="8">
    <location>
        <begin position="28"/>
        <end position="89"/>
    </location>
</feature>
<evidence type="ECO:0000313" key="13">
    <source>
        <dbReference type="Proteomes" id="UP000245119"/>
    </source>
</evidence>
<keyword evidence="3 7" id="KW-0347">Helicase</keyword>
<dbReference type="SMART" id="SM01178">
    <property type="entry name" value="DUF4217"/>
    <property type="match status" value="1"/>
</dbReference>
<keyword evidence="1 7" id="KW-0547">Nucleotide-binding</keyword>
<reference evidence="12 13" key="1">
    <citation type="submission" date="2018-04" db="EMBL/GenBank/DDBJ databases">
        <title>The genome of golden apple snail Pomacea canaliculata provides insight into stress tolerance and invasive adaptation.</title>
        <authorList>
            <person name="Liu C."/>
            <person name="Liu B."/>
            <person name="Ren Y."/>
            <person name="Zhang Y."/>
            <person name="Wang H."/>
            <person name="Li S."/>
            <person name="Jiang F."/>
            <person name="Yin L."/>
            <person name="Zhang G."/>
            <person name="Qian W."/>
            <person name="Fan W."/>
        </authorList>
    </citation>
    <scope>NUCLEOTIDE SEQUENCE [LARGE SCALE GENOMIC DNA]</scope>
    <source>
        <strain evidence="12">SZHN2017</strain>
        <tissue evidence="12">Muscle</tissue>
    </source>
</reference>
<evidence type="ECO:0000313" key="12">
    <source>
        <dbReference type="EMBL" id="PVD22177.1"/>
    </source>
</evidence>
<dbReference type="GO" id="GO:0005524">
    <property type="term" value="F:ATP binding"/>
    <property type="evidence" value="ECO:0007669"/>
    <property type="project" value="UniProtKB-UniRule"/>
</dbReference>
<dbReference type="PROSITE" id="PS51192">
    <property type="entry name" value="HELICASE_ATP_BIND_1"/>
    <property type="match status" value="1"/>
</dbReference>